<comment type="caution">
    <text evidence="3">The sequence shown here is derived from an EMBL/GenBank/DDBJ whole genome shotgun (WGS) entry which is preliminary data.</text>
</comment>
<keyword evidence="4" id="KW-1185">Reference proteome</keyword>
<protein>
    <submittedName>
        <fullName evidence="3">Glycosyltransferase family 2 protein</fullName>
    </submittedName>
</protein>
<sequence length="299" mass="34180">MNDLSVIIVNYNTKQLTLNCLASVYQSITNYQIEVILIDNASHDNSVQAIADRYPQVRLISNTNNLGFSKANNQGMRIAEGRYVLLLNSDTVIEPDTLNVMIGFMDDHPNVGASGCKVVLPDGSLDKACRRGFPTPSATFFYVSRLSKLFPTSPRINAYHREDLNPDEEYPIDCLIGAFMMVRRGAIEQVGMLDENFFMYGEDVDWCYRIKQAGWVNYYYPKTQIIHYKRASSRNKPFKITYEFHRSFFVLYNKHFCNKYPFWINGLMYAGMGLKMSVALLLNALAKGMTAIRQNTKSN</sequence>
<dbReference type="RefSeq" id="WP_268631780.1">
    <property type="nucleotide sequence ID" value="NZ_JAMDLY010000006.1"/>
</dbReference>
<gene>
    <name evidence="3" type="ORF">M5X04_04475</name>
</gene>
<name>A0ABT4E4F0_PAEAL</name>
<dbReference type="PANTHER" id="PTHR43179">
    <property type="entry name" value="RHAMNOSYLTRANSFERASE WBBL"/>
    <property type="match status" value="1"/>
</dbReference>
<evidence type="ECO:0000313" key="3">
    <source>
        <dbReference type="EMBL" id="MCY9528592.1"/>
    </source>
</evidence>
<dbReference type="InterPro" id="IPR001173">
    <property type="entry name" value="Glyco_trans_2-like"/>
</dbReference>
<dbReference type="PANTHER" id="PTHR43179:SF7">
    <property type="entry name" value="RHAMNOSYLTRANSFERASE WBBL"/>
    <property type="match status" value="1"/>
</dbReference>
<proteinExistence type="predicted"/>
<dbReference type="EMBL" id="JAMDLY010000006">
    <property type="protein sequence ID" value="MCY9528592.1"/>
    <property type="molecule type" value="Genomic_DNA"/>
</dbReference>
<accession>A0ABT4E4F0</accession>
<evidence type="ECO:0000259" key="2">
    <source>
        <dbReference type="Pfam" id="PF00535"/>
    </source>
</evidence>
<evidence type="ECO:0000256" key="1">
    <source>
        <dbReference type="SAM" id="Phobius"/>
    </source>
</evidence>
<feature type="domain" description="Glycosyltransferase 2-like" evidence="2">
    <location>
        <begin position="5"/>
        <end position="190"/>
    </location>
</feature>
<dbReference type="Proteomes" id="UP001527090">
    <property type="component" value="Unassembled WGS sequence"/>
</dbReference>
<dbReference type="SUPFAM" id="SSF53448">
    <property type="entry name" value="Nucleotide-diphospho-sugar transferases"/>
    <property type="match status" value="1"/>
</dbReference>
<reference evidence="3 4" key="1">
    <citation type="submission" date="2022-05" db="EMBL/GenBank/DDBJ databases">
        <title>Genome Sequencing of Bee-Associated Microbes.</title>
        <authorList>
            <person name="Dunlap C."/>
        </authorList>
    </citation>
    <scope>NUCLEOTIDE SEQUENCE [LARGE SCALE GENOMIC DNA]</scope>
    <source>
        <strain evidence="3 4">NRRL NRS-750</strain>
    </source>
</reference>
<feature type="transmembrane region" description="Helical" evidence="1">
    <location>
        <begin position="262"/>
        <end position="285"/>
    </location>
</feature>
<keyword evidence="1" id="KW-0812">Transmembrane</keyword>
<keyword evidence="1" id="KW-0472">Membrane</keyword>
<evidence type="ECO:0000313" key="4">
    <source>
        <dbReference type="Proteomes" id="UP001527090"/>
    </source>
</evidence>
<dbReference type="Gene3D" id="3.90.550.10">
    <property type="entry name" value="Spore Coat Polysaccharide Biosynthesis Protein SpsA, Chain A"/>
    <property type="match status" value="1"/>
</dbReference>
<dbReference type="CDD" id="cd04186">
    <property type="entry name" value="GT_2_like_c"/>
    <property type="match status" value="1"/>
</dbReference>
<dbReference type="Pfam" id="PF00535">
    <property type="entry name" value="Glycos_transf_2"/>
    <property type="match status" value="1"/>
</dbReference>
<dbReference type="InterPro" id="IPR029044">
    <property type="entry name" value="Nucleotide-diphossugar_trans"/>
</dbReference>
<keyword evidence="1" id="KW-1133">Transmembrane helix</keyword>
<organism evidence="3 4">
    <name type="scientific">Paenibacillus alvei</name>
    <name type="common">Bacillus alvei</name>
    <dbReference type="NCBI Taxonomy" id="44250"/>
    <lineage>
        <taxon>Bacteria</taxon>
        <taxon>Bacillati</taxon>
        <taxon>Bacillota</taxon>
        <taxon>Bacilli</taxon>
        <taxon>Bacillales</taxon>
        <taxon>Paenibacillaceae</taxon>
        <taxon>Paenibacillus</taxon>
    </lineage>
</organism>